<dbReference type="VEuPathDB" id="FungiDB:BLGHR1_12881"/>
<protein>
    <submittedName>
        <fullName evidence="1">Uncharacterized protein</fullName>
    </submittedName>
</protein>
<sequence>MLAYVTRFIKGAINSQTISEFRKLVKKRIRYVYWQSDLVGDSIMVQTTTSIMHIYVLLYLPKGNYDRDTAGKFYIRNCRYTTSRVNKVAKCGLPRLNTVGNLGKSPFHIHIYGYICTFQAYFCCEDQYWLRHIKTGLVV</sequence>
<dbReference type="Proteomes" id="UP000275772">
    <property type="component" value="Unassembled WGS sequence"/>
</dbReference>
<accession>A0A383UP47</accession>
<dbReference type="AlphaFoldDB" id="A0A383UP47"/>
<dbReference type="EMBL" id="UNSH01000041">
    <property type="protein sequence ID" value="SZF02104.1"/>
    <property type="molecule type" value="Genomic_DNA"/>
</dbReference>
<name>A0A383UP47_BLUHO</name>
<proteinExistence type="predicted"/>
<reference evidence="1 2" key="1">
    <citation type="submission" date="2017-11" db="EMBL/GenBank/DDBJ databases">
        <authorList>
            <person name="Kracher B."/>
        </authorList>
    </citation>
    <scope>NUCLEOTIDE SEQUENCE [LARGE SCALE GENOMIC DNA]</scope>
    <source>
        <strain evidence="1 2">RACE1</strain>
    </source>
</reference>
<evidence type="ECO:0000313" key="2">
    <source>
        <dbReference type="Proteomes" id="UP000275772"/>
    </source>
</evidence>
<gene>
    <name evidence="1" type="ORF">BLGHR1_12881</name>
</gene>
<organism evidence="1 2">
    <name type="scientific">Blumeria hordei</name>
    <name type="common">Barley powdery mildew</name>
    <name type="synonym">Blumeria graminis f. sp. hordei</name>
    <dbReference type="NCBI Taxonomy" id="2867405"/>
    <lineage>
        <taxon>Eukaryota</taxon>
        <taxon>Fungi</taxon>
        <taxon>Dikarya</taxon>
        <taxon>Ascomycota</taxon>
        <taxon>Pezizomycotina</taxon>
        <taxon>Leotiomycetes</taxon>
        <taxon>Erysiphales</taxon>
        <taxon>Erysiphaceae</taxon>
        <taxon>Blumeria</taxon>
    </lineage>
</organism>
<evidence type="ECO:0000313" key="1">
    <source>
        <dbReference type="EMBL" id="SZF02104.1"/>
    </source>
</evidence>